<dbReference type="InterPro" id="IPR023155">
    <property type="entry name" value="Cyt_c-552/4"/>
</dbReference>
<sequence>MARWRLCIAALLATGLCACPAPSLLAQQTGDAGGGAAKPPAYVGSKACQGCHAKEYESFSKYSKKAHSSQSVKIMAPKLSPEELRGCFACHTTGYGQPGGFVSFEQTPEQANAGCEVCHGPGSAHVDSGGDPALIKAKLAMSECERCHNAERVRTFNFKPMLFAGAH</sequence>
<dbReference type="Gene3D" id="1.10.1130.10">
    <property type="entry name" value="Flavocytochrome C3, Chain A"/>
    <property type="match status" value="1"/>
</dbReference>
<dbReference type="HOGENOM" id="CLU_139657_0_0_7"/>
<keyword evidence="1" id="KW-0732">Signal</keyword>
<evidence type="ECO:0000313" key="3">
    <source>
        <dbReference type="EMBL" id="EIG54623.1"/>
    </source>
</evidence>
<feature type="domain" description="Cytochrome c-552/4" evidence="2">
    <location>
        <begin position="47"/>
        <end position="120"/>
    </location>
</feature>
<feature type="signal peptide" evidence="1">
    <location>
        <begin position="1"/>
        <end position="26"/>
    </location>
</feature>
<dbReference type="InterPro" id="IPR036280">
    <property type="entry name" value="Multihaem_cyt_sf"/>
</dbReference>
<accession>I2Q4B7</accession>
<dbReference type="eggNOG" id="COG0737">
    <property type="taxonomic scope" value="Bacteria"/>
</dbReference>
<proteinExistence type="predicted"/>
<dbReference type="EMBL" id="JH600068">
    <property type="protein sequence ID" value="EIG54623.1"/>
    <property type="molecule type" value="Genomic_DNA"/>
</dbReference>
<dbReference type="PROSITE" id="PS51257">
    <property type="entry name" value="PROKAR_LIPOPROTEIN"/>
    <property type="match status" value="1"/>
</dbReference>
<dbReference type="SUPFAM" id="SSF48695">
    <property type="entry name" value="Multiheme cytochromes"/>
    <property type="match status" value="1"/>
</dbReference>
<dbReference type="AlphaFoldDB" id="I2Q4B7"/>
<reference evidence="3" key="1">
    <citation type="submission" date="2011-11" db="EMBL/GenBank/DDBJ databases">
        <title>Improved High-Quality Draft sequence of Desulfovibrio sp. U5L.</title>
        <authorList>
            <consortium name="US DOE Joint Genome Institute"/>
            <person name="Lucas S."/>
            <person name="Han J."/>
            <person name="Lapidus A."/>
            <person name="Cheng J.-F."/>
            <person name="Goodwin L."/>
            <person name="Pitluck S."/>
            <person name="Peters L."/>
            <person name="Ovchinnikova G."/>
            <person name="Held B."/>
            <person name="Detter J.C."/>
            <person name="Han C."/>
            <person name="Tapia R."/>
            <person name="Land M."/>
            <person name="Hauser L."/>
            <person name="Kyrpides N."/>
            <person name="Ivanova N."/>
            <person name="Pagani I."/>
            <person name="Gabster J."/>
            <person name="Walker C."/>
            <person name="Stolyar S."/>
            <person name="Stahl D."/>
            <person name="Arkin A."/>
            <person name="Dehal P."/>
            <person name="Hazen T."/>
            <person name="Woyke T."/>
        </authorList>
    </citation>
    <scope>NUCLEOTIDE SEQUENCE [LARGE SCALE GENOMIC DNA]</scope>
    <source>
        <strain evidence="3">U5L</strain>
    </source>
</reference>
<protein>
    <recommendedName>
        <fullName evidence="2">Cytochrome c-552/4 domain-containing protein</fullName>
    </recommendedName>
</protein>
<gene>
    <name evidence="3" type="ORF">DesU5LDRAFT_2981</name>
</gene>
<dbReference type="Pfam" id="PF13435">
    <property type="entry name" value="Cytochrome_C554"/>
    <property type="match status" value="1"/>
</dbReference>
<name>I2Q4B7_9BACT</name>
<evidence type="ECO:0000256" key="1">
    <source>
        <dbReference type="SAM" id="SignalP"/>
    </source>
</evidence>
<feature type="chain" id="PRO_5003663556" description="Cytochrome c-552/4 domain-containing protein" evidence="1">
    <location>
        <begin position="27"/>
        <end position="167"/>
    </location>
</feature>
<dbReference type="OrthoDB" id="9814800at2"/>
<dbReference type="STRING" id="596152.DesU5LDRAFT_2981"/>
<organism evidence="3">
    <name type="scientific">Desulfovibrio sp. U5L</name>
    <dbReference type="NCBI Taxonomy" id="596152"/>
    <lineage>
        <taxon>Bacteria</taxon>
        <taxon>Pseudomonadati</taxon>
        <taxon>Thermodesulfobacteriota</taxon>
        <taxon>Desulfovibrionia</taxon>
        <taxon>Desulfovibrionales</taxon>
        <taxon>Desulfovibrionaceae</taxon>
        <taxon>Desulfovibrio</taxon>
    </lineage>
</organism>
<evidence type="ECO:0000259" key="2">
    <source>
        <dbReference type="Pfam" id="PF13435"/>
    </source>
</evidence>